<name>A0A4R4YU14_9ACTN</name>
<organism evidence="1 2">
    <name type="scientific">Kribbella antibiotica</name>
    <dbReference type="NCBI Taxonomy" id="190195"/>
    <lineage>
        <taxon>Bacteria</taxon>
        <taxon>Bacillati</taxon>
        <taxon>Actinomycetota</taxon>
        <taxon>Actinomycetes</taxon>
        <taxon>Propionibacteriales</taxon>
        <taxon>Kribbellaceae</taxon>
        <taxon>Kribbella</taxon>
    </lineage>
</organism>
<protein>
    <submittedName>
        <fullName evidence="1">Uncharacterized protein</fullName>
    </submittedName>
</protein>
<dbReference type="Proteomes" id="UP000295124">
    <property type="component" value="Unassembled WGS sequence"/>
</dbReference>
<dbReference type="RefSeq" id="WP_132175428.1">
    <property type="nucleotide sequence ID" value="NZ_SMKX01000158.1"/>
</dbReference>
<evidence type="ECO:0000313" key="2">
    <source>
        <dbReference type="Proteomes" id="UP000295124"/>
    </source>
</evidence>
<dbReference type="SUPFAM" id="SSF57850">
    <property type="entry name" value="RING/U-box"/>
    <property type="match status" value="1"/>
</dbReference>
<sequence length="191" mass="20157">MDERWAQLFHQGTVSAASYAALPELARMSALGVPGALHLAAAIVGAEDGPEDRAAVRERYAAEIAVMSSISRQGLPSAGDDTDFLFGLQALAWLEDWGLPGFEGLANGELSLACPACGDDLLLDVDAAEPRARACGGEWADRCVVDKLRYLLGTAVCPECGTALPWRRAWREGWGVALSASAGRVMQAARG</sequence>
<accession>A0A4R4YU14</accession>
<evidence type="ECO:0000313" key="1">
    <source>
        <dbReference type="EMBL" id="TDD47112.1"/>
    </source>
</evidence>
<reference evidence="1 2" key="1">
    <citation type="submission" date="2019-03" db="EMBL/GenBank/DDBJ databases">
        <title>Draft genome sequences of novel Actinobacteria.</title>
        <authorList>
            <person name="Sahin N."/>
            <person name="Ay H."/>
            <person name="Saygin H."/>
        </authorList>
    </citation>
    <scope>NUCLEOTIDE SEQUENCE [LARGE SCALE GENOMIC DNA]</scope>
    <source>
        <strain evidence="1 2">JCM 13523</strain>
    </source>
</reference>
<dbReference type="EMBL" id="SMKX01000158">
    <property type="protein sequence ID" value="TDD47112.1"/>
    <property type="molecule type" value="Genomic_DNA"/>
</dbReference>
<dbReference type="AlphaFoldDB" id="A0A4R4YU14"/>
<gene>
    <name evidence="1" type="ORF">E1263_35160</name>
</gene>
<proteinExistence type="predicted"/>
<keyword evidence="2" id="KW-1185">Reference proteome</keyword>
<dbReference type="OrthoDB" id="796912at2"/>
<comment type="caution">
    <text evidence="1">The sequence shown here is derived from an EMBL/GenBank/DDBJ whole genome shotgun (WGS) entry which is preliminary data.</text>
</comment>